<dbReference type="Proteomes" id="UP000181728">
    <property type="component" value="Unassembled WGS sequence"/>
</dbReference>
<evidence type="ECO:0000256" key="2">
    <source>
        <dbReference type="ARBA" id="ARBA00006926"/>
    </source>
</evidence>
<dbReference type="PROSITE" id="PS00763">
    <property type="entry name" value="GLUTATHIONE_PEROXID_2"/>
    <property type="match status" value="1"/>
</dbReference>
<reference evidence="9 11" key="1">
    <citation type="journal article" date="2016" name="BMC Genomics">
        <title>Consensus pan-genome assembly of the specialised wine bacterium Oenococcus oeni.</title>
        <authorList>
            <person name="Sternes P.R."/>
            <person name="Borneman A.R."/>
        </authorList>
    </citation>
    <scope>NUCLEOTIDE SEQUENCE [LARGE SCALE GENOMIC DNA]</scope>
    <source>
        <strain evidence="9 11">AWRIB661</strain>
    </source>
</reference>
<evidence type="ECO:0000256" key="5">
    <source>
        <dbReference type="ARBA" id="ARBA00069346"/>
    </source>
</evidence>
<dbReference type="EMBL" id="MLOK01000036">
    <property type="protein sequence ID" value="OIM21385.1"/>
    <property type="molecule type" value="Genomic_DNA"/>
</dbReference>
<reference evidence="10 12" key="2">
    <citation type="submission" date="2018-08" db="EMBL/GenBank/DDBJ databases">
        <authorList>
            <person name="Lorentzen P. G. S. M."/>
        </authorList>
    </citation>
    <scope>NUCLEOTIDE SEQUENCE [LARGE SCALE GENOMIC DNA]</scope>
    <source>
        <strain evidence="10 12">CRBO_1381</strain>
    </source>
</reference>
<dbReference type="PANTHER" id="PTHR11592">
    <property type="entry name" value="GLUTATHIONE PEROXIDASE"/>
    <property type="match status" value="1"/>
</dbReference>
<dbReference type="EMBL" id="LR031358">
    <property type="protein sequence ID" value="VDB97982.1"/>
    <property type="molecule type" value="Genomic_DNA"/>
</dbReference>
<evidence type="ECO:0000256" key="1">
    <source>
        <dbReference type="ARBA" id="ARBA00000217"/>
    </source>
</evidence>
<evidence type="ECO:0000256" key="4">
    <source>
        <dbReference type="ARBA" id="ARBA00023002"/>
    </source>
</evidence>
<evidence type="ECO:0000313" key="11">
    <source>
        <dbReference type="Proteomes" id="UP000181728"/>
    </source>
</evidence>
<dbReference type="Pfam" id="PF00255">
    <property type="entry name" value="GSHPx"/>
    <property type="match status" value="1"/>
</dbReference>
<proteinExistence type="inferred from homology"/>
<sequence length="160" mass="18177">MSIYDYKATLENGESYKLDKYKGKIMVIVNTATKCGFAPQFEELEKIYKQFKDSGLVVLGFPSNQFKQELDSSQAAAEACRTTYGVTFPMHEINDVNGKDELPLFSYLKDNAPGAIGKSIKWNFTKFLVKQDGEVVKRYAPKTDPEKMIPDIEELLQLQK</sequence>
<dbReference type="CDD" id="cd00340">
    <property type="entry name" value="GSH_Peroxidase"/>
    <property type="match status" value="1"/>
</dbReference>
<evidence type="ECO:0000313" key="8">
    <source>
        <dbReference type="EMBL" id="MDV7714855.1"/>
    </source>
</evidence>
<dbReference type="PROSITE" id="PS51355">
    <property type="entry name" value="GLUTATHIONE_PEROXID_3"/>
    <property type="match status" value="1"/>
</dbReference>
<dbReference type="PROSITE" id="PS00460">
    <property type="entry name" value="GLUTATHIONE_PEROXID_1"/>
    <property type="match status" value="1"/>
</dbReference>
<dbReference type="InterPro" id="IPR029760">
    <property type="entry name" value="GPX_CS"/>
</dbReference>
<dbReference type="Proteomes" id="UP001281024">
    <property type="component" value="Unassembled WGS sequence"/>
</dbReference>
<evidence type="ECO:0000313" key="12">
    <source>
        <dbReference type="Proteomes" id="UP000294726"/>
    </source>
</evidence>
<dbReference type="PRINTS" id="PR01011">
    <property type="entry name" value="GLUTPROXDASE"/>
</dbReference>
<keyword evidence="3 7" id="KW-0575">Peroxidase</keyword>
<evidence type="ECO:0000313" key="9">
    <source>
        <dbReference type="EMBL" id="OIM21385.1"/>
    </source>
</evidence>
<protein>
    <recommendedName>
        <fullName evidence="5 7">Glutathione peroxidase</fullName>
    </recommendedName>
</protein>
<accession>A0A483BEK0</accession>
<evidence type="ECO:0000256" key="7">
    <source>
        <dbReference type="RuleBase" id="RU000499"/>
    </source>
</evidence>
<dbReference type="FunFam" id="3.40.30.10:FF:000010">
    <property type="entry name" value="Glutathione peroxidase"/>
    <property type="match status" value="1"/>
</dbReference>
<dbReference type="InterPro" id="IPR036249">
    <property type="entry name" value="Thioredoxin-like_sf"/>
</dbReference>
<evidence type="ECO:0000313" key="10">
    <source>
        <dbReference type="EMBL" id="VDB97982.1"/>
    </source>
</evidence>
<dbReference type="AlphaFoldDB" id="A0A483BEK0"/>
<dbReference type="InterPro" id="IPR000889">
    <property type="entry name" value="Glutathione_peroxidase"/>
</dbReference>
<dbReference type="InterPro" id="IPR029759">
    <property type="entry name" value="GPX_AS"/>
</dbReference>
<evidence type="ECO:0000256" key="6">
    <source>
        <dbReference type="PIRSR" id="PIRSR000303-1"/>
    </source>
</evidence>
<keyword evidence="4 7" id="KW-0560">Oxidoreductase</keyword>
<dbReference type="Proteomes" id="UP000294726">
    <property type="component" value="Chromosome"/>
</dbReference>
<dbReference type="Gene3D" id="3.40.30.10">
    <property type="entry name" value="Glutaredoxin"/>
    <property type="match status" value="1"/>
</dbReference>
<reference evidence="8" key="3">
    <citation type="submission" date="2019-10" db="EMBL/GenBank/DDBJ databases">
        <title>Malate fermentation in French cider.</title>
        <authorList>
            <person name="Cousin F.J."/>
            <person name="Medina Fernandez S."/>
            <person name="Misery B."/>
            <person name="Laplace J.-M."/>
            <person name="Cretenet M."/>
        </authorList>
    </citation>
    <scope>NUCLEOTIDE SEQUENCE</scope>
    <source>
        <strain evidence="8">UCMA15129</strain>
    </source>
</reference>
<dbReference type="SUPFAM" id="SSF52833">
    <property type="entry name" value="Thioredoxin-like"/>
    <property type="match status" value="1"/>
</dbReference>
<dbReference type="GO" id="GO:0034599">
    <property type="term" value="P:cellular response to oxidative stress"/>
    <property type="evidence" value="ECO:0007669"/>
    <property type="project" value="TreeGrafter"/>
</dbReference>
<dbReference type="PIRSF" id="PIRSF000303">
    <property type="entry name" value="Glutathion_perox"/>
    <property type="match status" value="1"/>
</dbReference>
<dbReference type="PANTHER" id="PTHR11592:SF78">
    <property type="entry name" value="GLUTATHIONE PEROXIDASE"/>
    <property type="match status" value="1"/>
</dbReference>
<dbReference type="RefSeq" id="WP_002816705.1">
    <property type="nucleotide sequence ID" value="NZ_CP014324.1"/>
</dbReference>
<name>A0A483BEK0_OENOE</name>
<dbReference type="GO" id="GO:0004602">
    <property type="term" value="F:glutathione peroxidase activity"/>
    <property type="evidence" value="ECO:0007669"/>
    <property type="project" value="UniProtKB-EC"/>
</dbReference>
<comment type="similarity">
    <text evidence="2 7">Belongs to the glutathione peroxidase family.</text>
</comment>
<dbReference type="EMBL" id="WERV01000002">
    <property type="protein sequence ID" value="MDV7714855.1"/>
    <property type="molecule type" value="Genomic_DNA"/>
</dbReference>
<gene>
    <name evidence="10" type="primary">bsaA</name>
    <name evidence="9" type="ORF">ATX59_04215</name>
    <name evidence="8" type="ORF">GA838_03570</name>
    <name evidence="10" type="ORF">OENI_0856</name>
</gene>
<organism evidence="10 12">
    <name type="scientific">Oenococcus oeni</name>
    <name type="common">Leuconostoc oenos</name>
    <dbReference type="NCBI Taxonomy" id="1247"/>
    <lineage>
        <taxon>Bacteria</taxon>
        <taxon>Bacillati</taxon>
        <taxon>Bacillota</taxon>
        <taxon>Bacilli</taxon>
        <taxon>Lactobacillales</taxon>
        <taxon>Lactobacillaceae</taxon>
        <taxon>Oenococcus</taxon>
    </lineage>
</organism>
<feature type="active site" evidence="6">
    <location>
        <position position="35"/>
    </location>
</feature>
<evidence type="ECO:0000256" key="3">
    <source>
        <dbReference type="ARBA" id="ARBA00022559"/>
    </source>
</evidence>
<comment type="catalytic activity">
    <reaction evidence="1">
        <text>2 glutathione + H2O2 = glutathione disulfide + 2 H2O</text>
        <dbReference type="Rhea" id="RHEA:16833"/>
        <dbReference type="ChEBI" id="CHEBI:15377"/>
        <dbReference type="ChEBI" id="CHEBI:16240"/>
        <dbReference type="ChEBI" id="CHEBI:57925"/>
        <dbReference type="ChEBI" id="CHEBI:58297"/>
        <dbReference type="EC" id="1.11.1.9"/>
    </reaction>
</comment>